<dbReference type="OrthoDB" id="2331083at2759"/>
<accession>A0A6G1GVQ2</accession>
<dbReference type="InterPro" id="IPR009486">
    <property type="entry name" value="Pur_nuclsid_perm"/>
</dbReference>
<proteinExistence type="predicted"/>
<protein>
    <submittedName>
        <fullName evidence="2">Purine nucleoside permease</fullName>
    </submittedName>
</protein>
<dbReference type="PANTHER" id="PTHR38643:SF1">
    <property type="entry name" value="PURINE NUCLEOSIDE PERMEASE C285.05-RELATED"/>
    <property type="match status" value="1"/>
</dbReference>
<dbReference type="GO" id="GO:0009116">
    <property type="term" value="P:nucleoside metabolic process"/>
    <property type="evidence" value="ECO:0007669"/>
    <property type="project" value="InterPro"/>
</dbReference>
<dbReference type="Gene3D" id="3.40.50.1580">
    <property type="entry name" value="Nucleoside phosphorylase domain"/>
    <property type="match status" value="1"/>
</dbReference>
<evidence type="ECO:0000313" key="3">
    <source>
        <dbReference type="Proteomes" id="UP000800041"/>
    </source>
</evidence>
<dbReference type="GO" id="GO:0003824">
    <property type="term" value="F:catalytic activity"/>
    <property type="evidence" value="ECO:0007669"/>
    <property type="project" value="InterPro"/>
</dbReference>
<keyword evidence="1" id="KW-0732">Signal</keyword>
<dbReference type="Pfam" id="PF06516">
    <property type="entry name" value="NUP"/>
    <property type="match status" value="1"/>
</dbReference>
<reference evidence="2" key="1">
    <citation type="journal article" date="2020" name="Stud. Mycol.">
        <title>101 Dothideomycetes genomes: a test case for predicting lifestyles and emergence of pathogens.</title>
        <authorList>
            <person name="Haridas S."/>
            <person name="Albert R."/>
            <person name="Binder M."/>
            <person name="Bloem J."/>
            <person name="Labutti K."/>
            <person name="Salamov A."/>
            <person name="Andreopoulos B."/>
            <person name="Baker S."/>
            <person name="Barry K."/>
            <person name="Bills G."/>
            <person name="Bluhm B."/>
            <person name="Cannon C."/>
            <person name="Castanera R."/>
            <person name="Culley D."/>
            <person name="Daum C."/>
            <person name="Ezra D."/>
            <person name="Gonzalez J."/>
            <person name="Henrissat B."/>
            <person name="Kuo A."/>
            <person name="Liang C."/>
            <person name="Lipzen A."/>
            <person name="Lutzoni F."/>
            <person name="Magnuson J."/>
            <person name="Mondo S."/>
            <person name="Nolan M."/>
            <person name="Ohm R."/>
            <person name="Pangilinan J."/>
            <person name="Park H.-J."/>
            <person name="Ramirez L."/>
            <person name="Alfaro M."/>
            <person name="Sun H."/>
            <person name="Tritt A."/>
            <person name="Yoshinaga Y."/>
            <person name="Zwiers L.-H."/>
            <person name="Turgeon B."/>
            <person name="Goodwin S."/>
            <person name="Spatafora J."/>
            <person name="Crous P."/>
            <person name="Grigoriev I."/>
        </authorList>
    </citation>
    <scope>NUCLEOTIDE SEQUENCE</scope>
    <source>
        <strain evidence="2">CBS 113979</strain>
    </source>
</reference>
<dbReference type="GO" id="GO:0005783">
    <property type="term" value="C:endoplasmic reticulum"/>
    <property type="evidence" value="ECO:0007669"/>
    <property type="project" value="TreeGrafter"/>
</dbReference>
<dbReference type="EMBL" id="ML977165">
    <property type="protein sequence ID" value="KAF1984839.1"/>
    <property type="molecule type" value="Genomic_DNA"/>
</dbReference>
<name>A0A6G1GVQ2_9PEZI</name>
<dbReference type="GO" id="GO:0055085">
    <property type="term" value="P:transmembrane transport"/>
    <property type="evidence" value="ECO:0007669"/>
    <property type="project" value="InterPro"/>
</dbReference>
<dbReference type="PANTHER" id="PTHR38643">
    <property type="entry name" value="PURINE NUCLEOSIDE PERMEASE C285.05-RELATED"/>
    <property type="match status" value="1"/>
</dbReference>
<keyword evidence="3" id="KW-1185">Reference proteome</keyword>
<dbReference type="InterPro" id="IPR035994">
    <property type="entry name" value="Nucleoside_phosphorylase_sf"/>
</dbReference>
<gene>
    <name evidence="2" type="ORF">K402DRAFT_405629</name>
</gene>
<evidence type="ECO:0000313" key="2">
    <source>
        <dbReference type="EMBL" id="KAF1984839.1"/>
    </source>
</evidence>
<feature type="chain" id="PRO_5026065853" evidence="1">
    <location>
        <begin position="25"/>
        <end position="410"/>
    </location>
</feature>
<sequence>MSPSFLWCLALLLLPFLLSTTISAAPLPHCLIKKQVNKITPKIFIVNHFNLESDAWYGIPDFDLLARNISIPGLSSMFPEAHCTVDGDICQVITGMGEINAAVSITNLLASPLFDLRKTYFLIAGIAGINPDIAPLGSITFARYAVQVGLQYEIDSRELPTSPSSKDFTTGYIPFGVTSPSQYPATIYGTEIFELNANLRHVAATFAAAANLSITAEAQAYSLKYASAAATAVTNPLIVECDVVTSDTWFSGALLAHAFANYTSLLTNGSGVYCTTAQEDNATLESLLRGAVAGTVDFGRIIVMRAGSDFDRPWEGQGVLENLFEGYAGFGSSVGNLVRVGREVIRGILGDWDGRFEGGVVAENYFGDIWGSLGGVPEFLPQMEEGDGLEKRRMMSKRGRANKGMPVMRL</sequence>
<organism evidence="2 3">
    <name type="scientific">Aulographum hederae CBS 113979</name>
    <dbReference type="NCBI Taxonomy" id="1176131"/>
    <lineage>
        <taxon>Eukaryota</taxon>
        <taxon>Fungi</taxon>
        <taxon>Dikarya</taxon>
        <taxon>Ascomycota</taxon>
        <taxon>Pezizomycotina</taxon>
        <taxon>Dothideomycetes</taxon>
        <taxon>Pleosporomycetidae</taxon>
        <taxon>Aulographales</taxon>
        <taxon>Aulographaceae</taxon>
    </lineage>
</organism>
<feature type="signal peptide" evidence="1">
    <location>
        <begin position="1"/>
        <end position="24"/>
    </location>
</feature>
<evidence type="ECO:0000256" key="1">
    <source>
        <dbReference type="SAM" id="SignalP"/>
    </source>
</evidence>
<dbReference type="Proteomes" id="UP000800041">
    <property type="component" value="Unassembled WGS sequence"/>
</dbReference>
<dbReference type="AlphaFoldDB" id="A0A6G1GVQ2"/>